<comment type="caution">
    <text evidence="3">The sequence shown here is derived from an EMBL/GenBank/DDBJ whole genome shotgun (WGS) entry which is preliminary data.</text>
</comment>
<reference evidence="3 4" key="1">
    <citation type="journal article" date="2019" name="Sci. Rep.">
        <title>A high-quality genome of Eragrostis curvula grass provides insights into Poaceae evolution and supports new strategies to enhance forage quality.</title>
        <authorList>
            <person name="Carballo J."/>
            <person name="Santos B.A.C.M."/>
            <person name="Zappacosta D."/>
            <person name="Garbus I."/>
            <person name="Selva J.P."/>
            <person name="Gallo C.A."/>
            <person name="Diaz A."/>
            <person name="Albertini E."/>
            <person name="Caccamo M."/>
            <person name="Echenique V."/>
        </authorList>
    </citation>
    <scope>NUCLEOTIDE SEQUENCE [LARGE SCALE GENOMIC DNA]</scope>
    <source>
        <strain evidence="4">cv. Victoria</strain>
        <tissue evidence="3">Leaf</tissue>
    </source>
</reference>
<feature type="compositionally biased region" description="Basic and acidic residues" evidence="2">
    <location>
        <begin position="251"/>
        <end position="270"/>
    </location>
</feature>
<proteinExistence type="inferred from homology"/>
<feature type="compositionally biased region" description="Low complexity" evidence="2">
    <location>
        <begin position="655"/>
        <end position="672"/>
    </location>
</feature>
<dbReference type="AlphaFoldDB" id="A0A5J9V8U3"/>
<dbReference type="Gramene" id="TVU32672">
    <property type="protein sequence ID" value="TVU32672"/>
    <property type="gene ID" value="EJB05_24415"/>
</dbReference>
<feature type="compositionally biased region" description="Basic and acidic residues" evidence="2">
    <location>
        <begin position="189"/>
        <end position="215"/>
    </location>
</feature>
<dbReference type="InterPro" id="IPR005061">
    <property type="entry name" value="Ist1"/>
</dbReference>
<evidence type="ECO:0000313" key="4">
    <source>
        <dbReference type="Proteomes" id="UP000324897"/>
    </source>
</evidence>
<feature type="compositionally biased region" description="Basic and acidic residues" evidence="2">
    <location>
        <begin position="629"/>
        <end position="654"/>
    </location>
</feature>
<feature type="region of interest" description="Disordered" evidence="2">
    <location>
        <begin position="455"/>
        <end position="693"/>
    </location>
</feature>
<dbReference type="OrthoDB" id="29853at2759"/>
<feature type="compositionally biased region" description="Basic and acidic residues" evidence="2">
    <location>
        <begin position="577"/>
        <end position="620"/>
    </location>
</feature>
<evidence type="ECO:0008006" key="5">
    <source>
        <dbReference type="Google" id="ProtNLM"/>
    </source>
</evidence>
<dbReference type="FunFam" id="1.20.1260.60:FF:000002">
    <property type="entry name" value="Vacuolar protein sorting-associated protein IST1"/>
    <property type="match status" value="1"/>
</dbReference>
<dbReference type="Pfam" id="PF03398">
    <property type="entry name" value="Ist1"/>
    <property type="match status" value="1"/>
</dbReference>
<dbReference type="Gene3D" id="1.20.1260.60">
    <property type="entry name" value="Vacuolar protein sorting-associated protein Ist1"/>
    <property type="match status" value="1"/>
</dbReference>
<dbReference type="GO" id="GO:0015031">
    <property type="term" value="P:protein transport"/>
    <property type="evidence" value="ECO:0007669"/>
    <property type="project" value="InterPro"/>
</dbReference>
<feature type="region of interest" description="Disordered" evidence="2">
    <location>
        <begin position="189"/>
        <end position="332"/>
    </location>
</feature>
<keyword evidence="4" id="KW-1185">Reference proteome</keyword>
<dbReference type="PANTHER" id="PTHR12161">
    <property type="entry name" value="IST1 FAMILY MEMBER"/>
    <property type="match status" value="1"/>
</dbReference>
<evidence type="ECO:0000256" key="1">
    <source>
        <dbReference type="ARBA" id="ARBA00005536"/>
    </source>
</evidence>
<dbReference type="Proteomes" id="UP000324897">
    <property type="component" value="Chromosome 1"/>
</dbReference>
<protein>
    <recommendedName>
        <fullName evidence="5">IST1-like protein</fullName>
    </recommendedName>
</protein>
<sequence>MFDALLNSKFYNKCKHAIKCTRTRLDLLRRKKQAMVKFLKKDVADLLINGLESHAFGRMEGLIVEMNQASCYDMIELYCGFIGKQLNNMQKESECPQEALEAVSTLIFAAARFPDLPELCDLRHIFTEKYGSSIESFINQEFVQKLQNKTFTNEEKLQVMKSVAEEFSVPFDGKALEWKITCAPQQKHDLAKKGSHKRVEVEASSRNGQKVDRHAMHERKYKATPEGYEQKQETKMKPKDIRVVPDGTDQMGEKIRKNYSGKPDEKRQMDDYVPPLDVKGRNSRKEAKKHDKKDDPHRRGQMNAELDLNGIKKQEPGAVKPAGGPDHSWGQADLGLKTLGLEKQENDSTCTLNSKTANKAPPYSKPYRSVDEKLAEENHNSLYDRPKHVGDFGQQMLDRQHVAEKAVNMRPPYVKQEFEKHINQAANGYKHAGDVEIGHMRGEQPVSVRTKDAKHAHGDAYDGIANDTKLTDQTPDGRRRHSSRRNGAYDNYDHKGGRVIPVEGIGADDDINNARAFHRIPSERRKHKSRRNGSTSGSDYNGANDDHESGDDDANTAIDFGNLLPRAHSSHRKHRSRSADPRKGGRDDEERVMDKLLMHYSKKGLDREERKERDREERKERVKSRIPRPRADQPARGVREHSNKEDAPVQRPERAASLPPESASPKAKPKAPVRSMSMQPEMSRGNVHPRLPDFDELAERIRALKNA</sequence>
<gene>
    <name evidence="3" type="ORF">EJB05_24415</name>
</gene>
<accession>A0A5J9V8U3</accession>
<dbReference type="EMBL" id="RWGY01000011">
    <property type="protein sequence ID" value="TVU32672.1"/>
    <property type="molecule type" value="Genomic_DNA"/>
</dbReference>
<name>A0A5J9V8U3_9POAL</name>
<organism evidence="3 4">
    <name type="scientific">Eragrostis curvula</name>
    <name type="common">weeping love grass</name>
    <dbReference type="NCBI Taxonomy" id="38414"/>
    <lineage>
        <taxon>Eukaryota</taxon>
        <taxon>Viridiplantae</taxon>
        <taxon>Streptophyta</taxon>
        <taxon>Embryophyta</taxon>
        <taxon>Tracheophyta</taxon>
        <taxon>Spermatophyta</taxon>
        <taxon>Magnoliopsida</taxon>
        <taxon>Liliopsida</taxon>
        <taxon>Poales</taxon>
        <taxon>Poaceae</taxon>
        <taxon>PACMAD clade</taxon>
        <taxon>Chloridoideae</taxon>
        <taxon>Eragrostideae</taxon>
        <taxon>Eragrostidinae</taxon>
        <taxon>Eragrostis</taxon>
    </lineage>
</organism>
<feature type="compositionally biased region" description="Basic and acidic residues" evidence="2">
    <location>
        <begin position="228"/>
        <end position="243"/>
    </location>
</feature>
<comment type="similarity">
    <text evidence="1">Belongs to the IST1 family.</text>
</comment>
<dbReference type="PANTHER" id="PTHR12161:SF14">
    <property type="entry name" value="REGULATOR OF VPS4 ACTIVITY IN THE MVB PATHWAY PROTEIN"/>
    <property type="match status" value="1"/>
</dbReference>
<evidence type="ECO:0000313" key="3">
    <source>
        <dbReference type="EMBL" id="TVU32672.1"/>
    </source>
</evidence>
<feature type="compositionally biased region" description="Polar residues" evidence="2">
    <location>
        <begin position="532"/>
        <end position="541"/>
    </location>
</feature>
<evidence type="ECO:0000256" key="2">
    <source>
        <dbReference type="SAM" id="MobiDB-lite"/>
    </source>
</evidence>
<dbReference type="InterPro" id="IPR042277">
    <property type="entry name" value="IST1-like"/>
</dbReference>
<feature type="compositionally biased region" description="Basic and acidic residues" evidence="2">
    <location>
        <begin position="278"/>
        <end position="298"/>
    </location>
</feature>